<evidence type="ECO:0000313" key="1">
    <source>
        <dbReference type="EMBL" id="KAI4384567.1"/>
    </source>
</evidence>
<evidence type="ECO:0000313" key="2">
    <source>
        <dbReference type="Proteomes" id="UP001057402"/>
    </source>
</evidence>
<proteinExistence type="predicted"/>
<name>A0ACB9RZY0_9MYRT</name>
<organism evidence="1 2">
    <name type="scientific">Melastoma candidum</name>
    <dbReference type="NCBI Taxonomy" id="119954"/>
    <lineage>
        <taxon>Eukaryota</taxon>
        <taxon>Viridiplantae</taxon>
        <taxon>Streptophyta</taxon>
        <taxon>Embryophyta</taxon>
        <taxon>Tracheophyta</taxon>
        <taxon>Spermatophyta</taxon>
        <taxon>Magnoliopsida</taxon>
        <taxon>eudicotyledons</taxon>
        <taxon>Gunneridae</taxon>
        <taxon>Pentapetalae</taxon>
        <taxon>rosids</taxon>
        <taxon>malvids</taxon>
        <taxon>Myrtales</taxon>
        <taxon>Melastomataceae</taxon>
        <taxon>Melastomatoideae</taxon>
        <taxon>Melastomateae</taxon>
        <taxon>Melastoma</taxon>
    </lineage>
</organism>
<dbReference type="Proteomes" id="UP001057402">
    <property type="component" value="Chromosome 2"/>
</dbReference>
<sequence length="822" mass="90713">MSSQPVNDTLLVTGNKPLVCEPSANLNNIGLLWANGNPLHVPSSLLFFQLTIIFLFSRLIHYFLKPLNQIALVSQLLAGIILGPTVLGQSLGEGIFPDRGVTIIETLTTFGVMCFLFISGVKMDPAIMFHPGNKAIIISMSMFLFSILVSVGVSVIIIKHIPMSTTLANSLPYIASAQSLTGFPVISGLLGELRLLNTDLSRLAIPVVMFYDMIGILWSALGTAFAENKGAVNSLLAILSVLALLLSLNYLVRPVIKWMIKRTPPGKPMGENHLVVVFCILFMTGFMSEIVGQHYVIGPLFLGLIVPDGPPLGSALESKMEALVTGIIYPAFISVTGLRMNLFEIQMQTMWIVAIIVIVSFVAKFISVMLSALYCQVPVREAIVLAFTLNTKGIIELILFNLWRNNELLSREEFALCVVSLLLVTALTAPVVKAMYNPSRQYIAVKRTTIQHARPDSELRILICIHSQDFIPMIMNLLEVSYASEESPITVLGMVLVDLVGRTAPALVCHTGQEQQWSLEHTTSTSAHILNAFRNYERNNAGSAAVRTYTAISEFQFMYMEVCQVAANERANIMIVPFHKQWDVDGLVGTVKPAIRTMNLHILERSPCSVGILIDRSVVRGTLPVLTSQTPFDVAVIFIGGPDDAEALALGSRMARHELATVTVIRFLLFGSENTKDRRHDTDLIYQYRHINMGNERFEYLEEVVRDGVALSAFIRDMAVRFDLILVGRQHQSSPIFQGMEQWREHEELGVIPDMLAAPDFECTASVLVVQQQRIGGKIMGHTMPTQQQQPPPPPPMGNGKESFAISNDSSWSISIEKPGKV</sequence>
<reference evidence="2" key="1">
    <citation type="journal article" date="2023" name="Front. Plant Sci.">
        <title>Chromosomal-level genome assembly of Melastoma candidum provides insights into trichome evolution.</title>
        <authorList>
            <person name="Zhong Y."/>
            <person name="Wu W."/>
            <person name="Sun C."/>
            <person name="Zou P."/>
            <person name="Liu Y."/>
            <person name="Dai S."/>
            <person name="Zhou R."/>
        </authorList>
    </citation>
    <scope>NUCLEOTIDE SEQUENCE [LARGE SCALE GENOMIC DNA]</scope>
</reference>
<comment type="caution">
    <text evidence="1">The sequence shown here is derived from an EMBL/GenBank/DDBJ whole genome shotgun (WGS) entry which is preliminary data.</text>
</comment>
<protein>
    <submittedName>
        <fullName evidence="1">Uncharacterized protein</fullName>
    </submittedName>
</protein>
<dbReference type="EMBL" id="CM042881">
    <property type="protein sequence ID" value="KAI4384567.1"/>
    <property type="molecule type" value="Genomic_DNA"/>
</dbReference>
<gene>
    <name evidence="1" type="ORF">MLD38_002699</name>
</gene>
<keyword evidence="2" id="KW-1185">Reference proteome</keyword>
<accession>A0ACB9RZY0</accession>